<proteinExistence type="predicted"/>
<evidence type="ECO:0000313" key="3">
    <source>
        <dbReference type="Proteomes" id="UP001476247"/>
    </source>
</evidence>
<sequence length="102" mass="11670">MDTRLPEEDADDINYGEDGDVDVDDDGDINYGDAYNTNYGGNGNINYGDDGVSNAYNVNDDNSNDDNANDKYPGFSHLDGHNAYKYRSRYFDRRRYPEDDDW</sequence>
<dbReference type="Proteomes" id="UP001476247">
    <property type="component" value="Unassembled WGS sequence"/>
</dbReference>
<name>A0ABP9Y9P1_9FUNG</name>
<organism evidence="2 3">
    <name type="scientific">Helicostylum pulchrum</name>
    <dbReference type="NCBI Taxonomy" id="562976"/>
    <lineage>
        <taxon>Eukaryota</taxon>
        <taxon>Fungi</taxon>
        <taxon>Fungi incertae sedis</taxon>
        <taxon>Mucoromycota</taxon>
        <taxon>Mucoromycotina</taxon>
        <taxon>Mucoromycetes</taxon>
        <taxon>Mucorales</taxon>
        <taxon>Mucorineae</taxon>
        <taxon>Mucoraceae</taxon>
        <taxon>Helicostylum</taxon>
    </lineage>
</organism>
<accession>A0ABP9Y9P1</accession>
<keyword evidence="3" id="KW-1185">Reference proteome</keyword>
<evidence type="ECO:0000313" key="2">
    <source>
        <dbReference type="EMBL" id="GAA5803330.1"/>
    </source>
</evidence>
<dbReference type="EMBL" id="BAABUJ010000027">
    <property type="protein sequence ID" value="GAA5803330.1"/>
    <property type="molecule type" value="Genomic_DNA"/>
</dbReference>
<reference evidence="2 3" key="1">
    <citation type="submission" date="2024-04" db="EMBL/GenBank/DDBJ databases">
        <title>genome sequences of Mucor flavus KT1a and Helicostylum pulchrum KT1b strains isolation_sourced from the surface of a dry-aged beef.</title>
        <authorList>
            <person name="Toyotome T."/>
            <person name="Hosono M."/>
            <person name="Torimaru M."/>
            <person name="Fukuda K."/>
            <person name="Mikami N."/>
        </authorList>
    </citation>
    <scope>NUCLEOTIDE SEQUENCE [LARGE SCALE GENOMIC DNA]</scope>
    <source>
        <strain evidence="2 3">KT1b</strain>
    </source>
</reference>
<protein>
    <submittedName>
        <fullName evidence="2">Uncharacterized protein</fullName>
    </submittedName>
</protein>
<feature type="compositionally biased region" description="Acidic residues" evidence="1">
    <location>
        <begin position="8"/>
        <end position="26"/>
    </location>
</feature>
<gene>
    <name evidence="2" type="ORF">HPULCUR_008809</name>
</gene>
<evidence type="ECO:0000256" key="1">
    <source>
        <dbReference type="SAM" id="MobiDB-lite"/>
    </source>
</evidence>
<feature type="region of interest" description="Disordered" evidence="1">
    <location>
        <begin position="1"/>
        <end position="26"/>
    </location>
</feature>
<comment type="caution">
    <text evidence="2">The sequence shown here is derived from an EMBL/GenBank/DDBJ whole genome shotgun (WGS) entry which is preliminary data.</text>
</comment>